<dbReference type="Proteomes" id="UP001165960">
    <property type="component" value="Unassembled WGS sequence"/>
</dbReference>
<keyword evidence="2" id="KW-1185">Reference proteome</keyword>
<reference evidence="1" key="1">
    <citation type="submission" date="2022-04" db="EMBL/GenBank/DDBJ databases">
        <title>Genome of the entomopathogenic fungus Entomophthora muscae.</title>
        <authorList>
            <person name="Elya C."/>
            <person name="Lovett B.R."/>
            <person name="Lee E."/>
            <person name="Macias A.M."/>
            <person name="Hajek A.E."/>
            <person name="De Bivort B.L."/>
            <person name="Kasson M.T."/>
            <person name="De Fine Licht H.H."/>
            <person name="Stajich J.E."/>
        </authorList>
    </citation>
    <scope>NUCLEOTIDE SEQUENCE</scope>
    <source>
        <strain evidence="1">Berkeley</strain>
    </source>
</reference>
<proteinExistence type="predicted"/>
<evidence type="ECO:0000313" key="1">
    <source>
        <dbReference type="EMBL" id="KAJ9088021.1"/>
    </source>
</evidence>
<evidence type="ECO:0000313" key="2">
    <source>
        <dbReference type="Proteomes" id="UP001165960"/>
    </source>
</evidence>
<dbReference type="EMBL" id="QTSX02000164">
    <property type="protein sequence ID" value="KAJ9088021.1"/>
    <property type="molecule type" value="Genomic_DNA"/>
</dbReference>
<protein>
    <submittedName>
        <fullName evidence="1">Uncharacterized protein</fullName>
    </submittedName>
</protein>
<name>A0ACC2UN36_9FUNG</name>
<organism evidence="1 2">
    <name type="scientific">Entomophthora muscae</name>
    <dbReference type="NCBI Taxonomy" id="34485"/>
    <lineage>
        <taxon>Eukaryota</taxon>
        <taxon>Fungi</taxon>
        <taxon>Fungi incertae sedis</taxon>
        <taxon>Zoopagomycota</taxon>
        <taxon>Entomophthoromycotina</taxon>
        <taxon>Entomophthoromycetes</taxon>
        <taxon>Entomophthorales</taxon>
        <taxon>Entomophthoraceae</taxon>
        <taxon>Entomophthora</taxon>
    </lineage>
</organism>
<gene>
    <name evidence="1" type="ORF">DSO57_1027214</name>
</gene>
<accession>A0ACC2UN36</accession>
<sequence length="55" mass="6331">MLVALAFIRNQMDNDEYKLVAPLVPLSASKRHHSTPSCHFIPPSSRGQRPFHRYL</sequence>
<comment type="caution">
    <text evidence="1">The sequence shown here is derived from an EMBL/GenBank/DDBJ whole genome shotgun (WGS) entry which is preliminary data.</text>
</comment>